<protein>
    <submittedName>
        <fullName evidence="1">Uncharacterized protein</fullName>
    </submittedName>
</protein>
<proteinExistence type="predicted"/>
<accession>A0A0E9QBQ0</accession>
<name>A0A0E9QBQ0_ANGAN</name>
<reference evidence="1" key="1">
    <citation type="submission" date="2014-11" db="EMBL/GenBank/DDBJ databases">
        <authorList>
            <person name="Amaro Gonzalez C."/>
        </authorList>
    </citation>
    <scope>NUCLEOTIDE SEQUENCE</scope>
</reference>
<evidence type="ECO:0000313" key="1">
    <source>
        <dbReference type="EMBL" id="JAH13735.1"/>
    </source>
</evidence>
<reference evidence="1" key="2">
    <citation type="journal article" date="2015" name="Fish Shellfish Immunol.">
        <title>Early steps in the European eel (Anguilla anguilla)-Vibrio vulnificus interaction in the gills: Role of the RtxA13 toxin.</title>
        <authorList>
            <person name="Callol A."/>
            <person name="Pajuelo D."/>
            <person name="Ebbesson L."/>
            <person name="Teles M."/>
            <person name="MacKenzie S."/>
            <person name="Amaro C."/>
        </authorList>
    </citation>
    <scope>NUCLEOTIDE SEQUENCE</scope>
</reference>
<dbReference type="AlphaFoldDB" id="A0A0E9QBQ0"/>
<organism evidence="1">
    <name type="scientific">Anguilla anguilla</name>
    <name type="common">European freshwater eel</name>
    <name type="synonym">Muraena anguilla</name>
    <dbReference type="NCBI Taxonomy" id="7936"/>
    <lineage>
        <taxon>Eukaryota</taxon>
        <taxon>Metazoa</taxon>
        <taxon>Chordata</taxon>
        <taxon>Craniata</taxon>
        <taxon>Vertebrata</taxon>
        <taxon>Euteleostomi</taxon>
        <taxon>Actinopterygii</taxon>
        <taxon>Neopterygii</taxon>
        <taxon>Teleostei</taxon>
        <taxon>Anguilliformes</taxon>
        <taxon>Anguillidae</taxon>
        <taxon>Anguilla</taxon>
    </lineage>
</organism>
<dbReference type="EMBL" id="GBXM01094842">
    <property type="protein sequence ID" value="JAH13735.1"/>
    <property type="molecule type" value="Transcribed_RNA"/>
</dbReference>
<sequence>MRSTCDTFFSKCYDALIWGDYLYKVL</sequence>